<dbReference type="EMBL" id="CP022994">
    <property type="protein sequence ID" value="ASW04261.1"/>
    <property type="molecule type" value="Genomic_DNA"/>
</dbReference>
<dbReference type="AlphaFoldDB" id="A0A248VYY8"/>
<dbReference type="RefSeq" id="WP_028229650.1">
    <property type="nucleotide sequence ID" value="NZ_CP022994.1"/>
</dbReference>
<dbReference type="GeneID" id="55536819"/>
<gene>
    <name evidence="1" type="ORF">CJU94_39625</name>
</gene>
<geneLocation type="plasmid" evidence="1 2">
    <name>pBN4</name>
</geneLocation>
<keyword evidence="2" id="KW-1185">Reference proteome</keyword>
<dbReference type="OrthoDB" id="7376483at2"/>
<protein>
    <submittedName>
        <fullName evidence="1">Uncharacterized protein</fullName>
    </submittedName>
</protein>
<sequence length="105" mass="11984">MQTEIRKFKRHITGEELIAACDREGFPCQSRKYLEEGSDHIRFGFEHGGVYVTALYNTVSGRAFGEYELPKRTRPLGDKGVEFSTDDKLDGTPWFDALLSFLYVA</sequence>
<reference evidence="1 2" key="1">
    <citation type="submission" date="2017-08" db="EMBL/GenBank/DDBJ databases">
        <title>Identification and genetic characteristics of simultaneous BTEX- and naphthalene-degrading Paraburkholderia sp. BN5 isolated from petroleum-contaminated soil.</title>
        <authorList>
            <person name="Lee Y."/>
            <person name="Jeon C.O."/>
        </authorList>
    </citation>
    <scope>NUCLEOTIDE SEQUENCE [LARGE SCALE GENOMIC DNA]</scope>
    <source>
        <strain evidence="1 2">BN5</strain>
        <plasmid evidence="1 2">pBN4</plasmid>
    </source>
</reference>
<evidence type="ECO:0000313" key="1">
    <source>
        <dbReference type="EMBL" id="ASW04261.1"/>
    </source>
</evidence>
<dbReference type="Proteomes" id="UP000215158">
    <property type="component" value="Plasmid pBN4"/>
</dbReference>
<accession>A0A248VYY8</accession>
<keyword evidence="1" id="KW-0614">Plasmid</keyword>
<evidence type="ECO:0000313" key="2">
    <source>
        <dbReference type="Proteomes" id="UP000215158"/>
    </source>
</evidence>
<name>A0A248VYY8_9BURK</name>
<organism evidence="1 2">
    <name type="scientific">Paraburkholderia aromaticivorans</name>
    <dbReference type="NCBI Taxonomy" id="2026199"/>
    <lineage>
        <taxon>Bacteria</taxon>
        <taxon>Pseudomonadati</taxon>
        <taxon>Pseudomonadota</taxon>
        <taxon>Betaproteobacteria</taxon>
        <taxon>Burkholderiales</taxon>
        <taxon>Burkholderiaceae</taxon>
        <taxon>Paraburkholderia</taxon>
    </lineage>
</organism>
<proteinExistence type="predicted"/>
<dbReference type="KEGG" id="parb:CJU94_39625"/>